<evidence type="ECO:0000256" key="12">
    <source>
        <dbReference type="RuleBase" id="RU003945"/>
    </source>
</evidence>
<feature type="domain" description="Membrane insertase YidC/Oxa/ALB C-terminal" evidence="14">
    <location>
        <begin position="23"/>
        <end position="111"/>
    </location>
</feature>
<sequence>MIAAITNALMLIVQPCYDLTGNWWIAILLFTLITKVILFPMSLWCQWNSIVMVKLMPALNRLKVKYYGDKETIGEKQNEMYKEKHYHPMLSLIPLAVQILILFGLVDVIHVITDNGAPGTEFLGLIPSEDG</sequence>
<keyword evidence="16" id="KW-1185">Reference proteome</keyword>
<evidence type="ECO:0000256" key="1">
    <source>
        <dbReference type="ARBA" id="ARBA00004141"/>
    </source>
</evidence>
<dbReference type="InterPro" id="IPR028055">
    <property type="entry name" value="YidC/Oxa/ALB_C"/>
</dbReference>
<dbReference type="AlphaFoldDB" id="A0AA43UAZ3"/>
<evidence type="ECO:0000256" key="7">
    <source>
        <dbReference type="ARBA" id="ARBA00025034"/>
    </source>
</evidence>
<dbReference type="PANTHER" id="PTHR12428:SF65">
    <property type="entry name" value="CYTOCHROME C OXIDASE ASSEMBLY PROTEIN COX18, MITOCHONDRIAL"/>
    <property type="match status" value="1"/>
</dbReference>
<proteinExistence type="inferred from homology"/>
<comment type="caution">
    <text evidence="15">The sequence shown here is derived from an EMBL/GenBank/DDBJ whole genome shotgun (WGS) entry which is preliminary data.</text>
</comment>
<organism evidence="15 16">
    <name type="scientific">Phoenicibacter congonensis</name>
    <dbReference type="NCBI Taxonomy" id="1944646"/>
    <lineage>
        <taxon>Bacteria</taxon>
        <taxon>Bacillati</taxon>
        <taxon>Actinomycetota</taxon>
        <taxon>Coriobacteriia</taxon>
        <taxon>Eggerthellales</taxon>
        <taxon>Eggerthellaceae</taxon>
        <taxon>Phoenicibacter</taxon>
    </lineage>
</organism>
<evidence type="ECO:0000256" key="13">
    <source>
        <dbReference type="SAM" id="Phobius"/>
    </source>
</evidence>
<dbReference type="Pfam" id="PF02096">
    <property type="entry name" value="60KD_IMP"/>
    <property type="match status" value="1"/>
</dbReference>
<dbReference type="InterPro" id="IPR001708">
    <property type="entry name" value="YidC/ALB3/OXA1/COX18"/>
</dbReference>
<evidence type="ECO:0000313" key="16">
    <source>
        <dbReference type="Proteomes" id="UP001168575"/>
    </source>
</evidence>
<keyword evidence="5 13" id="KW-1133">Transmembrane helix</keyword>
<keyword evidence="6 13" id="KW-0472">Membrane</keyword>
<comment type="subcellular location">
    <subcellularLocation>
        <location evidence="1 12">Membrane</location>
        <topology evidence="1 12">Multi-pass membrane protein</topology>
    </subcellularLocation>
</comment>
<evidence type="ECO:0000259" key="14">
    <source>
        <dbReference type="Pfam" id="PF02096"/>
    </source>
</evidence>
<dbReference type="GO" id="GO:0016020">
    <property type="term" value="C:membrane"/>
    <property type="evidence" value="ECO:0007669"/>
    <property type="project" value="UniProtKB-SubCell"/>
</dbReference>
<dbReference type="GO" id="GO:0051205">
    <property type="term" value="P:protein insertion into membrane"/>
    <property type="evidence" value="ECO:0007669"/>
    <property type="project" value="TreeGrafter"/>
</dbReference>
<dbReference type="Proteomes" id="UP001168575">
    <property type="component" value="Unassembled WGS sequence"/>
</dbReference>
<evidence type="ECO:0000256" key="5">
    <source>
        <dbReference type="ARBA" id="ARBA00022989"/>
    </source>
</evidence>
<protein>
    <recommendedName>
        <fullName evidence="3">Membrane protein insertase YidC</fullName>
    </recommendedName>
    <alternativeName>
        <fullName evidence="11">Foldase YidC</fullName>
    </alternativeName>
    <alternativeName>
        <fullName evidence="10">Membrane integrase YidC</fullName>
    </alternativeName>
    <alternativeName>
        <fullName evidence="9">Membrane protein YidC</fullName>
    </alternativeName>
</protein>
<accession>A0AA43UAZ3</accession>
<name>A0AA43UAZ3_9ACTN</name>
<comment type="similarity">
    <text evidence="2">Belongs to the OXA1/ALB3/YidC family. Type 1 subfamily.</text>
</comment>
<keyword evidence="4 12" id="KW-0812">Transmembrane</keyword>
<comment type="subunit">
    <text evidence="8">Interacts with the Sec translocase complex via SecD. Specifically interacts with transmembrane segments of nascent integral membrane proteins during membrane integration.</text>
</comment>
<evidence type="ECO:0000256" key="11">
    <source>
        <dbReference type="ARBA" id="ARBA00033342"/>
    </source>
</evidence>
<dbReference type="GO" id="GO:0032977">
    <property type="term" value="F:membrane insertase activity"/>
    <property type="evidence" value="ECO:0007669"/>
    <property type="project" value="InterPro"/>
</dbReference>
<evidence type="ECO:0000256" key="9">
    <source>
        <dbReference type="ARBA" id="ARBA00031538"/>
    </source>
</evidence>
<evidence type="ECO:0000256" key="2">
    <source>
        <dbReference type="ARBA" id="ARBA00010527"/>
    </source>
</evidence>
<evidence type="ECO:0000256" key="3">
    <source>
        <dbReference type="ARBA" id="ARBA00015325"/>
    </source>
</evidence>
<evidence type="ECO:0000256" key="4">
    <source>
        <dbReference type="ARBA" id="ARBA00022692"/>
    </source>
</evidence>
<evidence type="ECO:0000256" key="6">
    <source>
        <dbReference type="ARBA" id="ARBA00023136"/>
    </source>
</evidence>
<feature type="transmembrane region" description="Helical" evidence="13">
    <location>
        <begin position="23"/>
        <end position="45"/>
    </location>
</feature>
<evidence type="ECO:0000256" key="8">
    <source>
        <dbReference type="ARBA" id="ARBA00026028"/>
    </source>
</evidence>
<evidence type="ECO:0000313" key="15">
    <source>
        <dbReference type="EMBL" id="MDO4841244.1"/>
    </source>
</evidence>
<dbReference type="EMBL" id="JAUMVS010000007">
    <property type="protein sequence ID" value="MDO4841244.1"/>
    <property type="molecule type" value="Genomic_DNA"/>
</dbReference>
<gene>
    <name evidence="15" type="ORF">Q3982_01010</name>
</gene>
<reference evidence="15" key="1">
    <citation type="submission" date="2023-07" db="EMBL/GenBank/DDBJ databases">
        <title>Between Cages and Wild: Unraveling the Impact of Captivity on Animal Microbiomes and Antimicrobial Resistance.</title>
        <authorList>
            <person name="Schmartz G.P."/>
            <person name="Rehner J."/>
            <person name="Schuff M.J."/>
            <person name="Becker S.L."/>
            <person name="Kravczyk M."/>
            <person name="Gurevich A."/>
            <person name="Francke R."/>
            <person name="Mueller R."/>
            <person name="Keller V."/>
            <person name="Keller A."/>
        </authorList>
    </citation>
    <scope>NUCLEOTIDE SEQUENCE</scope>
    <source>
        <strain evidence="15">S12M_St_49</strain>
    </source>
</reference>
<dbReference type="PANTHER" id="PTHR12428">
    <property type="entry name" value="OXA1"/>
    <property type="match status" value="1"/>
</dbReference>
<evidence type="ECO:0000256" key="10">
    <source>
        <dbReference type="ARBA" id="ARBA00033245"/>
    </source>
</evidence>
<feature type="transmembrane region" description="Helical" evidence="13">
    <location>
        <begin position="90"/>
        <end position="112"/>
    </location>
</feature>
<comment type="function">
    <text evidence="7">Required for the insertion and/or proper folding and/or complex formation of integral membrane proteins into the membrane. Involved in integration of membrane proteins that insert both dependently and independently of the Sec translocase complex, as well as at least some lipoproteins. Aids folding of multispanning membrane proteins.</text>
</comment>